<organism evidence="1 2">
    <name type="scientific">Trinickia fusca</name>
    <dbReference type="NCBI Taxonomy" id="2419777"/>
    <lineage>
        <taxon>Bacteria</taxon>
        <taxon>Pseudomonadati</taxon>
        <taxon>Pseudomonadota</taxon>
        <taxon>Betaproteobacteria</taxon>
        <taxon>Burkholderiales</taxon>
        <taxon>Burkholderiaceae</taxon>
        <taxon>Trinickia</taxon>
    </lineage>
</organism>
<dbReference type="EMBL" id="RBZV01000012">
    <property type="protein sequence ID" value="RKP44537.1"/>
    <property type="molecule type" value="Genomic_DNA"/>
</dbReference>
<comment type="caution">
    <text evidence="1">The sequence shown here is derived from an EMBL/GenBank/DDBJ whole genome shotgun (WGS) entry which is preliminary data.</text>
</comment>
<accession>A0A494X1E0</accession>
<dbReference type="AlphaFoldDB" id="A0A494X1E0"/>
<evidence type="ECO:0000313" key="2">
    <source>
        <dbReference type="Proteomes" id="UP000280434"/>
    </source>
</evidence>
<dbReference type="InterPro" id="IPR017734">
    <property type="entry name" value="T6SS_SciN"/>
</dbReference>
<keyword evidence="1" id="KW-0449">Lipoprotein</keyword>
<protein>
    <submittedName>
        <fullName evidence="1">Type VI secretion system lipoprotein TssJ</fullName>
    </submittedName>
</protein>
<dbReference type="Pfam" id="PF12790">
    <property type="entry name" value="T6SS-SciN"/>
    <property type="match status" value="1"/>
</dbReference>
<dbReference type="PANTHER" id="PTHR37625">
    <property type="entry name" value="OUTER MEMBRANE LIPOPROTEIN-RELATED"/>
    <property type="match status" value="1"/>
</dbReference>
<dbReference type="PROSITE" id="PS51257">
    <property type="entry name" value="PROKAR_LIPOPROTEIN"/>
    <property type="match status" value="1"/>
</dbReference>
<name>A0A494X1E0_9BURK</name>
<dbReference type="Gene3D" id="2.60.40.4150">
    <property type="entry name" value="Type VI secretion system, lipoprotein SciN"/>
    <property type="match status" value="1"/>
</dbReference>
<dbReference type="InterPro" id="IPR038706">
    <property type="entry name" value="Type_VI_SciN-like_sf"/>
</dbReference>
<reference evidence="1 2" key="1">
    <citation type="submission" date="2018-10" db="EMBL/GenBank/DDBJ databases">
        <title>Paraburkholderia sp. 7MK8-2, isolated from soil.</title>
        <authorList>
            <person name="Gao Z.-H."/>
            <person name="Qiu L.-H."/>
        </authorList>
    </citation>
    <scope>NUCLEOTIDE SEQUENCE [LARGE SCALE GENOMIC DNA]</scope>
    <source>
        <strain evidence="1 2">7MK8-2</strain>
    </source>
</reference>
<evidence type="ECO:0000313" key="1">
    <source>
        <dbReference type="EMBL" id="RKP44537.1"/>
    </source>
</evidence>
<keyword evidence="2" id="KW-1185">Reference proteome</keyword>
<dbReference type="Proteomes" id="UP000280434">
    <property type="component" value="Unassembled WGS sequence"/>
</dbReference>
<dbReference type="OrthoDB" id="5471061at2"/>
<proteinExistence type="predicted"/>
<dbReference type="NCBIfam" id="TIGR03352">
    <property type="entry name" value="VI_chp_3"/>
    <property type="match status" value="1"/>
</dbReference>
<gene>
    <name evidence="1" type="primary">tssJ</name>
    <name evidence="1" type="ORF">D7S89_21895</name>
</gene>
<dbReference type="PANTHER" id="PTHR37625:SF4">
    <property type="entry name" value="OUTER MEMBRANE LIPOPROTEIN"/>
    <property type="match status" value="1"/>
</dbReference>
<sequence length="175" mass="19480">MLRWHNTYALVRLFLSAVLIAGCAATERSISIPYSVTLQVAPDINPDAQRRPAPIALEVFRLKSGDSFQRADYFALQDKPAEALGGDLVGVDRVILRPGESRTLHYTGDEAVRQLGLVGGYRNLEKSRWKSVVPLPLPKQTNLFKFWQMSPHEMRLVIAVRNNGLEPLATGGQTQ</sequence>